<evidence type="ECO:0000313" key="1">
    <source>
        <dbReference type="EMBL" id="GEP06604.1"/>
    </source>
</evidence>
<reference evidence="4" key="2">
    <citation type="journal article" date="2019" name="Int. J. Syst. Evol. Microbiol.">
        <title>The Global Catalogue of Microorganisms (GCM) 10K type strain sequencing project: providing services to taxonomists for standard genome sequencing and annotation.</title>
        <authorList>
            <consortium name="The Broad Institute Genomics Platform"/>
            <consortium name="The Broad Institute Genome Sequencing Center for Infectious Disease"/>
            <person name="Wu L."/>
            <person name="Ma J."/>
        </authorList>
    </citation>
    <scope>NUCLEOTIDE SEQUENCE [LARGE SCALE GENOMIC DNA]</scope>
    <source>
        <strain evidence="4">NBRC 107715</strain>
    </source>
</reference>
<reference evidence="1 3" key="3">
    <citation type="submission" date="2019-07" db="EMBL/GenBank/DDBJ databases">
        <title>Whole genome shotgun sequence of Methylobacterium oxalidis NBRC 107715.</title>
        <authorList>
            <person name="Hosoyama A."/>
            <person name="Uohara A."/>
            <person name="Ohji S."/>
            <person name="Ichikawa N."/>
        </authorList>
    </citation>
    <scope>NUCLEOTIDE SEQUENCE [LARGE SCALE GENOMIC DNA]</scope>
    <source>
        <strain evidence="1 3">NBRC 107715</strain>
    </source>
</reference>
<evidence type="ECO:0000313" key="2">
    <source>
        <dbReference type="EMBL" id="GLS66218.1"/>
    </source>
</evidence>
<reference evidence="2" key="1">
    <citation type="journal article" date="2014" name="Int. J. Syst. Evol. Microbiol.">
        <title>Complete genome of a new Firmicutes species belonging to the dominant human colonic microbiota ('Ruminococcus bicirculans') reveals two chromosomes and a selective capacity to utilize plant glucans.</title>
        <authorList>
            <consortium name="NISC Comparative Sequencing Program"/>
            <person name="Wegmann U."/>
            <person name="Louis P."/>
            <person name="Goesmann A."/>
            <person name="Henrissat B."/>
            <person name="Duncan S.H."/>
            <person name="Flint H.J."/>
        </authorList>
    </citation>
    <scope>NUCLEOTIDE SEQUENCE</scope>
    <source>
        <strain evidence="2">NBRC 107715</strain>
    </source>
</reference>
<dbReference type="EMBL" id="BJZU01000111">
    <property type="protein sequence ID" value="GEP06604.1"/>
    <property type="molecule type" value="Genomic_DNA"/>
</dbReference>
<keyword evidence="4" id="KW-1185">Reference proteome</keyword>
<proteinExistence type="predicted"/>
<evidence type="ECO:0000313" key="4">
    <source>
        <dbReference type="Proteomes" id="UP001156856"/>
    </source>
</evidence>
<dbReference type="EMBL" id="BSPK01000100">
    <property type="protein sequence ID" value="GLS66218.1"/>
    <property type="molecule type" value="Genomic_DNA"/>
</dbReference>
<name>A0A512J9F6_9HYPH</name>
<sequence>MTCFAGPTARQSPSSAEVTELEGSVREHPVELAQDGAFDASFMGTLHRSLLTDGPLAPLPVVTGSVPVRGRDQAARLAERMNRGWRTTAAGTGWRVAGTAGTQIRTWVPARGSNTVRTMIDSCSCIVA</sequence>
<protein>
    <submittedName>
        <fullName evidence="1">Uncharacterized protein</fullName>
    </submittedName>
</protein>
<reference evidence="2" key="4">
    <citation type="submission" date="2023-01" db="EMBL/GenBank/DDBJ databases">
        <title>Draft genome sequence of Methylobacterium oxalidis strain NBRC 107715.</title>
        <authorList>
            <person name="Sun Q."/>
            <person name="Mori K."/>
        </authorList>
    </citation>
    <scope>NUCLEOTIDE SEQUENCE</scope>
    <source>
        <strain evidence="2">NBRC 107715</strain>
    </source>
</reference>
<gene>
    <name evidence="2" type="ORF">GCM10007888_46000</name>
    <name evidence="1" type="ORF">MOX02_46420</name>
</gene>
<dbReference type="Proteomes" id="UP001156856">
    <property type="component" value="Unassembled WGS sequence"/>
</dbReference>
<dbReference type="Proteomes" id="UP000321960">
    <property type="component" value="Unassembled WGS sequence"/>
</dbReference>
<dbReference type="AlphaFoldDB" id="A0A512J9F6"/>
<comment type="caution">
    <text evidence="1">The sequence shown here is derived from an EMBL/GenBank/DDBJ whole genome shotgun (WGS) entry which is preliminary data.</text>
</comment>
<organism evidence="1 3">
    <name type="scientific">Methylobacterium oxalidis</name>
    <dbReference type="NCBI Taxonomy" id="944322"/>
    <lineage>
        <taxon>Bacteria</taxon>
        <taxon>Pseudomonadati</taxon>
        <taxon>Pseudomonadota</taxon>
        <taxon>Alphaproteobacteria</taxon>
        <taxon>Hyphomicrobiales</taxon>
        <taxon>Methylobacteriaceae</taxon>
        <taxon>Methylobacterium</taxon>
    </lineage>
</organism>
<evidence type="ECO:0000313" key="3">
    <source>
        <dbReference type="Proteomes" id="UP000321960"/>
    </source>
</evidence>
<accession>A0A512J9F6</accession>